<evidence type="ECO:0000256" key="1">
    <source>
        <dbReference type="SAM" id="SignalP"/>
    </source>
</evidence>
<evidence type="ECO:0000313" key="2">
    <source>
        <dbReference type="EMBL" id="QWG06659.1"/>
    </source>
</evidence>
<sequence>MKIYYQKPKSILSVFILLFSTLCIHLDSFAQGCSDAGVCSIGPMKHTDLFDDVPTNGELRFKPSYGLGEKAVSVINLQLEGDYNIADVVYFQFQLPYTFTTGNLGSTSGLGDLTLSLSAPVFSNDKVTTTVFAGTKIPSNDGNLTENGQALPMVYQTSLGTYDLLAGIAVNVDKLLFSVGYQQPLTQNSNTYIETGNDPDNEYWSTNEFERQPDVAIRAEYGKNTEKINWKAGLLGIIHVGEDSYLDPTDNQRKNIEGSSGLTLNITGGVSKSWGRYSLGSDLGFPVVARSARPDGLTRSFVLSVYGGWKF</sequence>
<evidence type="ECO:0000313" key="3">
    <source>
        <dbReference type="Proteomes" id="UP000682802"/>
    </source>
</evidence>
<name>A0ABX8GTD2_9BACT</name>
<accession>A0ABX8GTD2</accession>
<proteinExistence type="predicted"/>
<reference evidence="2 3" key="1">
    <citation type="submission" date="2021-05" db="EMBL/GenBank/DDBJ databases">
        <title>Comparative genomic studies on the polysaccharide-degrading batcterial strains of the Flammeovirga genus.</title>
        <authorList>
            <person name="Zewei F."/>
            <person name="Zheng Z."/>
            <person name="Yu L."/>
            <person name="Ruyue G."/>
            <person name="Yanhong M."/>
            <person name="Yuanyuan C."/>
            <person name="Jingyan G."/>
            <person name="Wenjun H."/>
        </authorList>
    </citation>
    <scope>NUCLEOTIDE SEQUENCE [LARGE SCALE GENOMIC DNA]</scope>
    <source>
        <strain evidence="2 3">YS10</strain>
    </source>
</reference>
<feature type="signal peptide" evidence="1">
    <location>
        <begin position="1"/>
        <end position="30"/>
    </location>
</feature>
<evidence type="ECO:0008006" key="4">
    <source>
        <dbReference type="Google" id="ProtNLM"/>
    </source>
</evidence>
<gene>
    <name evidence="2" type="ORF">KM029_15280</name>
</gene>
<dbReference type="EMBL" id="CP076128">
    <property type="protein sequence ID" value="QWG06659.1"/>
    <property type="molecule type" value="Genomic_DNA"/>
</dbReference>
<protein>
    <recommendedName>
        <fullName evidence="4">Transporter</fullName>
    </recommendedName>
</protein>
<keyword evidence="1" id="KW-0732">Signal</keyword>
<feature type="chain" id="PRO_5046680654" description="Transporter" evidence="1">
    <location>
        <begin position="31"/>
        <end position="311"/>
    </location>
</feature>
<dbReference type="Proteomes" id="UP000682802">
    <property type="component" value="Chromosome 1"/>
</dbReference>
<dbReference type="RefSeq" id="WP_144074065.1">
    <property type="nucleotide sequence ID" value="NZ_CP076128.1"/>
</dbReference>
<keyword evidence="3" id="KW-1185">Reference proteome</keyword>
<organism evidence="2 3">
    <name type="scientific">Flammeovirga kamogawensis</name>
    <dbReference type="NCBI Taxonomy" id="373891"/>
    <lineage>
        <taxon>Bacteria</taxon>
        <taxon>Pseudomonadati</taxon>
        <taxon>Bacteroidota</taxon>
        <taxon>Cytophagia</taxon>
        <taxon>Cytophagales</taxon>
        <taxon>Flammeovirgaceae</taxon>
        <taxon>Flammeovirga</taxon>
    </lineage>
</organism>